<gene>
    <name evidence="2" type="ORF">FXB40_21410</name>
</gene>
<proteinExistence type="predicted"/>
<dbReference type="EMBL" id="VSSS01000032">
    <property type="protein sequence ID" value="TYL93393.1"/>
    <property type="molecule type" value="Genomic_DNA"/>
</dbReference>
<organism evidence="2 3">
    <name type="scientific">Bradyrhizobium rifense</name>
    <dbReference type="NCBI Taxonomy" id="515499"/>
    <lineage>
        <taxon>Bacteria</taxon>
        <taxon>Pseudomonadati</taxon>
        <taxon>Pseudomonadota</taxon>
        <taxon>Alphaproteobacteria</taxon>
        <taxon>Hyphomicrobiales</taxon>
        <taxon>Nitrobacteraceae</taxon>
        <taxon>Bradyrhizobium</taxon>
    </lineage>
</organism>
<dbReference type="GO" id="GO:0071111">
    <property type="term" value="F:cyclic-guanylate-specific phosphodiesterase activity"/>
    <property type="evidence" value="ECO:0007669"/>
    <property type="project" value="InterPro"/>
</dbReference>
<dbReference type="SUPFAM" id="SSF141868">
    <property type="entry name" value="EAL domain-like"/>
    <property type="match status" value="1"/>
</dbReference>
<dbReference type="InterPro" id="IPR035919">
    <property type="entry name" value="EAL_sf"/>
</dbReference>
<evidence type="ECO:0000313" key="2">
    <source>
        <dbReference type="EMBL" id="TYL93393.1"/>
    </source>
</evidence>
<reference evidence="2 3" key="1">
    <citation type="submission" date="2019-08" db="EMBL/GenBank/DDBJ databases">
        <title>Bradyrhizobium hipponensis sp. nov., a rhizobium isolated from a Lupinus angustifolius root nodule in Tunisia.</title>
        <authorList>
            <person name="Off K."/>
            <person name="Rejili M."/>
            <person name="Mars M."/>
            <person name="Brachmann A."/>
            <person name="Marin M."/>
        </authorList>
    </citation>
    <scope>NUCLEOTIDE SEQUENCE [LARGE SCALE GENOMIC DNA]</scope>
    <source>
        <strain evidence="2 3">CTAW71</strain>
    </source>
</reference>
<dbReference type="Proteomes" id="UP000324758">
    <property type="component" value="Unassembled WGS sequence"/>
</dbReference>
<dbReference type="InterPro" id="IPR001633">
    <property type="entry name" value="EAL_dom"/>
</dbReference>
<evidence type="ECO:0000313" key="3">
    <source>
        <dbReference type="Proteomes" id="UP000324758"/>
    </source>
</evidence>
<keyword evidence="3" id="KW-1185">Reference proteome</keyword>
<comment type="caution">
    <text evidence="2">The sequence shown here is derived from an EMBL/GenBank/DDBJ whole genome shotgun (WGS) entry which is preliminary data.</text>
</comment>
<accession>A0A5D3KHW3</accession>
<sequence>MTAPASRIRARRSSSARGEFLFDEQGRPDGLIVLMVDVTEQRAQQNLMHMRTQHLQVVARLARATVTTAAADGRVTDVVHLGAARAAGAHFEVLLRLCDTENRVVPPSEFMPSAERYGLMPLVDRWVVRNSLKLLGNHLAGGGARIANCSINLSGQTLGDESFVDFVRDQIRACRIPGDIVCFEITETNAIANLDSARRSSWR</sequence>
<dbReference type="AlphaFoldDB" id="A0A5D3KHW3"/>
<evidence type="ECO:0000259" key="1">
    <source>
        <dbReference type="PROSITE" id="PS50883"/>
    </source>
</evidence>
<dbReference type="RefSeq" id="WP_148774154.1">
    <property type="nucleotide sequence ID" value="NZ_VSSS01000032.1"/>
</dbReference>
<dbReference type="PROSITE" id="PS50883">
    <property type="entry name" value="EAL"/>
    <property type="match status" value="1"/>
</dbReference>
<dbReference type="InterPro" id="IPR050706">
    <property type="entry name" value="Cyclic-di-GMP_PDE-like"/>
</dbReference>
<dbReference type="PANTHER" id="PTHR33121">
    <property type="entry name" value="CYCLIC DI-GMP PHOSPHODIESTERASE PDEF"/>
    <property type="match status" value="1"/>
</dbReference>
<dbReference type="OrthoDB" id="7178689at2"/>
<dbReference type="PANTHER" id="PTHR33121:SF23">
    <property type="entry name" value="CYCLIC DI-GMP PHOSPHODIESTERASE PDEB"/>
    <property type="match status" value="1"/>
</dbReference>
<feature type="domain" description="EAL" evidence="1">
    <location>
        <begin position="54"/>
        <end position="203"/>
    </location>
</feature>
<dbReference type="Pfam" id="PF00563">
    <property type="entry name" value="EAL"/>
    <property type="match status" value="1"/>
</dbReference>
<dbReference type="CDD" id="cd01948">
    <property type="entry name" value="EAL"/>
    <property type="match status" value="1"/>
</dbReference>
<protein>
    <submittedName>
        <fullName evidence="2">EAL domain-containing protein</fullName>
    </submittedName>
</protein>
<dbReference type="Gene3D" id="3.20.20.450">
    <property type="entry name" value="EAL domain"/>
    <property type="match status" value="1"/>
</dbReference>
<name>A0A5D3KHW3_9BRAD</name>